<keyword evidence="5" id="KW-0029">Amino-acid transport</keyword>
<sequence>MRAPHWSARAGDGGARGGVRMRRQKTGSWGEISGDEESGAPHPWDAADGADGWGPGSRDTSPTALALRGRRKSNNYAIGSGPGPSPERSSAGGKTPGTTSGNDEKTTTVNEAALNLANCVMGAGALSLPSYFKSCGVVLGILVLLLSGAWTWLSCEMMLRTADAVSQRFLRGKPVGTYEDLVDLTLGWRGRVATTAGIVLLQIGCLVGYANILTDVVSPFAIDILPPGLEPNRGAILAAVTLGGMLPMGVVVGGDAGGVLALVSKLSMSIVAVFAVALTCHAFAPGTIVASPGTTASPGEGADSLGVGVVDPSPVSPIVWFNPGGVMSALPLALFAFGAHPAVLPVVKTMRPQTLDANTKLVTTVLAACAVGYLMIGLGGYLSFRKATAGNVLRNVDGFFLGQTGAKAIKFGYALVILASVPTILLPLQKGAKDAYVALVPSAAIHISGGGPTPGKPPRPTNEKAKNPNEKANTANTAAASGVVVDVAPEVAARLAQGVALGSMLVALTLSLYVPNVAFAFGLTGSTCSFLVAFILPSLAYLSVTGTGPRGGARRRGRVNTTGVELGKADKADADVELREIEETVTEGGRSFVSAAGLSKPGAGRSGGANGNGWEWLQESESDLSDDPAASLVDKEKQNGHSRVVTTGKEPVFAGDRSERIATRRRRGFAKATIVLAVILMYFCTREVVREVWHERKIVEVVSKITDAKLEAAKLEKDVETIESAKEEYAESQKQFKGALTNATVALSDAERTGVGADELEKMNQTIAEKTKQFAKAPPAGGGVISDPPPAPNPKPKPSEKKKAPEPKPKPSTDGQPPPAGDETSVTDPSAGDEVIQKAEESLKKVEEVEAKSEEAKGKLEDALGLVDEKQRRKEEKERREESAWLEGWVKEHQGEDSSILANVDAGAKDAGKKDTDAKKKEEKKEEKKDKKDIKDKKRDEGGIDGAGDESSSSSSEDFVHENDVANDYADDKRKASGAGDGGPGKEPRKKNNATAAATAATDEEEENGGIPDPSDVVARADEKVKELSEQKQEVEKKTDEVLREAAAREGIDEDEANALAEALAATKMGASGVTEKKAPPPTVGSKGADPGADPGAAVPSTSTRAAGDGDAEEAKGEASEDLFTGRRRLF</sequence>
<dbReference type="PANTHER" id="PTHR22950:SF458">
    <property type="entry name" value="SODIUM-COUPLED NEUTRAL AMINO ACID TRANSPORTER 11-RELATED"/>
    <property type="match status" value="1"/>
</dbReference>
<dbReference type="GO" id="GO:0016020">
    <property type="term" value="C:membrane"/>
    <property type="evidence" value="ECO:0007669"/>
    <property type="project" value="UniProtKB-SubCell"/>
</dbReference>
<dbReference type="EMBL" id="CP001323">
    <property type="protein sequence ID" value="ACO61537.1"/>
    <property type="molecule type" value="Genomic_DNA"/>
</dbReference>
<dbReference type="AlphaFoldDB" id="C1DZ34"/>
<keyword evidence="6 10" id="KW-1133">Transmembrane helix</keyword>
<dbReference type="PANTHER" id="PTHR22950">
    <property type="entry name" value="AMINO ACID TRANSPORTER"/>
    <property type="match status" value="1"/>
</dbReference>
<dbReference type="OrthoDB" id="28208at2759"/>
<feature type="transmembrane region" description="Helical" evidence="10">
    <location>
        <begin position="131"/>
        <end position="153"/>
    </location>
</feature>
<proteinExistence type="inferred from homology"/>
<protein>
    <submittedName>
        <fullName evidence="12">Amino Acid/Auxin permease family</fullName>
    </submittedName>
</protein>
<keyword evidence="13" id="KW-1185">Reference proteome</keyword>
<feature type="region of interest" description="Disordered" evidence="9">
    <location>
        <begin position="1068"/>
        <end position="1131"/>
    </location>
</feature>
<dbReference type="eggNOG" id="KOG1305">
    <property type="taxonomic scope" value="Eukaryota"/>
</dbReference>
<reference evidence="12 13" key="1">
    <citation type="journal article" date="2009" name="Science">
        <title>Green evolution and dynamic adaptations revealed by genomes of the marine picoeukaryotes Micromonas.</title>
        <authorList>
            <person name="Worden A.Z."/>
            <person name="Lee J.H."/>
            <person name="Mock T."/>
            <person name="Rouze P."/>
            <person name="Simmons M.P."/>
            <person name="Aerts A.L."/>
            <person name="Allen A.E."/>
            <person name="Cuvelier M.L."/>
            <person name="Derelle E."/>
            <person name="Everett M.V."/>
            <person name="Foulon E."/>
            <person name="Grimwood J."/>
            <person name="Gundlach H."/>
            <person name="Henrissat B."/>
            <person name="Napoli C."/>
            <person name="McDonald S.M."/>
            <person name="Parker M.S."/>
            <person name="Rombauts S."/>
            <person name="Salamov A."/>
            <person name="Von Dassow P."/>
            <person name="Badger J.H."/>
            <person name="Coutinho P.M."/>
            <person name="Demir E."/>
            <person name="Dubchak I."/>
            <person name="Gentemann C."/>
            <person name="Eikrem W."/>
            <person name="Gready J.E."/>
            <person name="John U."/>
            <person name="Lanier W."/>
            <person name="Lindquist E.A."/>
            <person name="Lucas S."/>
            <person name="Mayer K.F."/>
            <person name="Moreau H."/>
            <person name="Not F."/>
            <person name="Otillar R."/>
            <person name="Panaud O."/>
            <person name="Pangilinan J."/>
            <person name="Paulsen I."/>
            <person name="Piegu B."/>
            <person name="Poliakov A."/>
            <person name="Robbens S."/>
            <person name="Schmutz J."/>
            <person name="Toulza E."/>
            <person name="Wyss T."/>
            <person name="Zelensky A."/>
            <person name="Zhou K."/>
            <person name="Armbrust E.V."/>
            <person name="Bhattacharya D."/>
            <person name="Goodenough U.W."/>
            <person name="Van de Peer Y."/>
            <person name="Grigoriev I.V."/>
        </authorList>
    </citation>
    <scope>NUCLEOTIDE SEQUENCE [LARGE SCALE GENOMIC DNA]</scope>
    <source>
        <strain evidence="13">RCC299 / NOUM17</strain>
    </source>
</reference>
<feature type="transmembrane region" description="Helical" evidence="10">
    <location>
        <begin position="361"/>
        <end position="384"/>
    </location>
</feature>
<dbReference type="GeneID" id="8240983"/>
<feature type="compositionally biased region" description="Basic and acidic residues" evidence="9">
    <location>
        <begin position="1019"/>
        <end position="1041"/>
    </location>
</feature>
<feature type="transmembrane region" description="Helical" evidence="10">
    <location>
        <begin position="234"/>
        <end position="254"/>
    </location>
</feature>
<evidence type="ECO:0000256" key="2">
    <source>
        <dbReference type="ARBA" id="ARBA00008066"/>
    </source>
</evidence>
<feature type="transmembrane region" description="Helical" evidence="10">
    <location>
        <begin position="495"/>
        <end position="514"/>
    </location>
</feature>
<evidence type="ECO:0000259" key="11">
    <source>
        <dbReference type="Pfam" id="PF01490"/>
    </source>
</evidence>
<feature type="compositionally biased region" description="Basic and acidic residues" evidence="9">
    <location>
        <begin position="907"/>
        <end position="942"/>
    </location>
</feature>
<feature type="compositionally biased region" description="Low complexity" evidence="9">
    <location>
        <begin position="40"/>
        <end position="50"/>
    </location>
</feature>
<feature type="coiled-coil region" evidence="8">
    <location>
        <begin position="698"/>
        <end position="742"/>
    </location>
</feature>
<feature type="transmembrane region" description="Helical" evidence="10">
    <location>
        <begin position="192"/>
        <end position="214"/>
    </location>
</feature>
<evidence type="ECO:0000313" key="13">
    <source>
        <dbReference type="Proteomes" id="UP000002009"/>
    </source>
</evidence>
<keyword evidence="7 10" id="KW-0472">Membrane</keyword>
<dbReference type="Pfam" id="PF01490">
    <property type="entry name" value="Aa_trans"/>
    <property type="match status" value="1"/>
</dbReference>
<evidence type="ECO:0000256" key="6">
    <source>
        <dbReference type="ARBA" id="ARBA00022989"/>
    </source>
</evidence>
<accession>C1DZ34</accession>
<dbReference type="Proteomes" id="UP000002009">
    <property type="component" value="Chromosome 2"/>
</dbReference>
<feature type="compositionally biased region" description="Basic and acidic residues" evidence="9">
    <location>
        <begin position="797"/>
        <end position="811"/>
    </location>
</feature>
<dbReference type="InterPro" id="IPR013057">
    <property type="entry name" value="AA_transpt_TM"/>
</dbReference>
<feature type="compositionally biased region" description="Low complexity" evidence="9">
    <location>
        <begin position="1088"/>
        <end position="1098"/>
    </location>
</feature>
<evidence type="ECO:0000313" key="12">
    <source>
        <dbReference type="EMBL" id="ACO61537.1"/>
    </source>
</evidence>
<feature type="region of interest" description="Disordered" evidence="9">
    <location>
        <begin position="1"/>
        <end position="105"/>
    </location>
</feature>
<evidence type="ECO:0000256" key="10">
    <source>
        <dbReference type="SAM" id="Phobius"/>
    </source>
</evidence>
<dbReference type="OMA" id="PRMKPKQ"/>
<feature type="domain" description="Amino acid transporter transmembrane" evidence="11">
    <location>
        <begin position="106"/>
        <end position="547"/>
    </location>
</feature>
<gene>
    <name evidence="12" type="ORF">MICPUN_55732</name>
</gene>
<feature type="transmembrane region" description="Helical" evidence="10">
    <location>
        <begin position="266"/>
        <end position="284"/>
    </location>
</feature>
<feature type="transmembrane region" description="Helical" evidence="10">
    <location>
        <begin position="318"/>
        <end position="340"/>
    </location>
</feature>
<keyword evidence="4 10" id="KW-0812">Transmembrane</keyword>
<comment type="subcellular location">
    <subcellularLocation>
        <location evidence="1">Membrane</location>
        <topology evidence="1">Multi-pass membrane protein</topology>
    </subcellularLocation>
</comment>
<feature type="region of interest" description="Disordered" evidence="9">
    <location>
        <begin position="596"/>
        <end position="615"/>
    </location>
</feature>
<dbReference type="RefSeq" id="XP_002500279.1">
    <property type="nucleotide sequence ID" value="XM_002500233.1"/>
</dbReference>
<keyword evidence="8" id="KW-0175">Coiled coil</keyword>
<feature type="region of interest" description="Disordered" evidence="9">
    <location>
        <begin position="773"/>
        <end position="1041"/>
    </location>
</feature>
<dbReference type="GO" id="GO:0015179">
    <property type="term" value="F:L-amino acid transmembrane transporter activity"/>
    <property type="evidence" value="ECO:0007669"/>
    <property type="project" value="TreeGrafter"/>
</dbReference>
<comment type="similarity">
    <text evidence="2">Belongs to the amino acid/polyamine transporter 2 family.</text>
</comment>
<feature type="transmembrane region" description="Helical" evidence="10">
    <location>
        <begin position="668"/>
        <end position="683"/>
    </location>
</feature>
<evidence type="ECO:0000256" key="4">
    <source>
        <dbReference type="ARBA" id="ARBA00022692"/>
    </source>
</evidence>
<evidence type="ECO:0000256" key="3">
    <source>
        <dbReference type="ARBA" id="ARBA00022448"/>
    </source>
</evidence>
<dbReference type="KEGG" id="mis:MICPUN_55732"/>
<name>C1DZ34_MICCC</name>
<feature type="transmembrane region" description="Helical" evidence="10">
    <location>
        <begin position="411"/>
        <end position="428"/>
    </location>
</feature>
<evidence type="ECO:0000256" key="8">
    <source>
        <dbReference type="SAM" id="Coils"/>
    </source>
</evidence>
<evidence type="ECO:0000256" key="7">
    <source>
        <dbReference type="ARBA" id="ARBA00023136"/>
    </source>
</evidence>
<evidence type="ECO:0000256" key="1">
    <source>
        <dbReference type="ARBA" id="ARBA00004141"/>
    </source>
</evidence>
<evidence type="ECO:0000256" key="5">
    <source>
        <dbReference type="ARBA" id="ARBA00022970"/>
    </source>
</evidence>
<evidence type="ECO:0000256" key="9">
    <source>
        <dbReference type="SAM" id="MobiDB-lite"/>
    </source>
</evidence>
<feature type="transmembrane region" description="Helical" evidence="10">
    <location>
        <begin position="520"/>
        <end position="544"/>
    </location>
</feature>
<feature type="compositionally biased region" description="Basic and acidic residues" evidence="9">
    <location>
        <begin position="835"/>
        <end position="896"/>
    </location>
</feature>
<feature type="compositionally biased region" description="Pro residues" evidence="9">
    <location>
        <begin position="787"/>
        <end position="796"/>
    </location>
</feature>
<dbReference type="InParanoid" id="C1DZ34"/>
<dbReference type="STRING" id="296587.C1DZ34"/>
<organism evidence="12 13">
    <name type="scientific">Micromonas commoda (strain RCC299 / NOUM17 / CCMP2709)</name>
    <name type="common">Picoplanktonic green alga</name>
    <dbReference type="NCBI Taxonomy" id="296587"/>
    <lineage>
        <taxon>Eukaryota</taxon>
        <taxon>Viridiplantae</taxon>
        <taxon>Chlorophyta</taxon>
        <taxon>Mamiellophyceae</taxon>
        <taxon>Mamiellales</taxon>
        <taxon>Mamiellaceae</taxon>
        <taxon>Micromonas</taxon>
    </lineage>
</organism>
<keyword evidence="3" id="KW-0813">Transport</keyword>
<feature type="region of interest" description="Disordered" evidence="9">
    <location>
        <begin position="449"/>
        <end position="471"/>
    </location>
</feature>
<feature type="compositionally biased region" description="Basic and acidic residues" evidence="9">
    <location>
        <begin position="958"/>
        <end position="975"/>
    </location>
</feature>